<feature type="compositionally biased region" description="Basic and acidic residues" evidence="6">
    <location>
        <begin position="460"/>
        <end position="469"/>
    </location>
</feature>
<dbReference type="InterPro" id="IPR019734">
    <property type="entry name" value="TPR_rpt"/>
</dbReference>
<dbReference type="InterPro" id="IPR025986">
    <property type="entry name" value="RPAP3-like_C"/>
</dbReference>
<organism evidence="8 9">
    <name type="scientific">Xylocopa violacea</name>
    <name type="common">Violet carpenter bee</name>
    <name type="synonym">Apis violacea</name>
    <dbReference type="NCBI Taxonomy" id="135666"/>
    <lineage>
        <taxon>Eukaryota</taxon>
        <taxon>Metazoa</taxon>
        <taxon>Ecdysozoa</taxon>
        <taxon>Arthropoda</taxon>
        <taxon>Hexapoda</taxon>
        <taxon>Insecta</taxon>
        <taxon>Pterygota</taxon>
        <taxon>Neoptera</taxon>
        <taxon>Endopterygota</taxon>
        <taxon>Hymenoptera</taxon>
        <taxon>Apocrita</taxon>
        <taxon>Aculeata</taxon>
        <taxon>Apoidea</taxon>
        <taxon>Anthophila</taxon>
        <taxon>Apidae</taxon>
        <taxon>Xylocopa</taxon>
        <taxon>Xylocopa</taxon>
    </lineage>
</organism>
<feature type="region of interest" description="Disordered" evidence="6">
    <location>
        <begin position="453"/>
        <end position="505"/>
    </location>
</feature>
<feature type="compositionally biased region" description="Low complexity" evidence="6">
    <location>
        <begin position="546"/>
        <end position="559"/>
    </location>
</feature>
<keyword evidence="3" id="KW-0677">Repeat</keyword>
<dbReference type="EMBL" id="CAXAJV020001288">
    <property type="protein sequence ID" value="CAL7937605.1"/>
    <property type="molecule type" value="Genomic_DNA"/>
</dbReference>
<dbReference type="PANTHER" id="PTHR45984:SF1">
    <property type="entry name" value="SPAG1 AXONEMAL DYNEIN ASSEMBLY FACTOR"/>
    <property type="match status" value="1"/>
</dbReference>
<gene>
    <name evidence="8" type="ORF">XYLVIOL_LOCUS2817</name>
</gene>
<feature type="domain" description="RNA-polymerase II-associated protein 3-like C-terminal" evidence="7">
    <location>
        <begin position="621"/>
        <end position="712"/>
    </location>
</feature>
<keyword evidence="2" id="KW-0963">Cytoplasm</keyword>
<dbReference type="SUPFAM" id="SSF48452">
    <property type="entry name" value="TPR-like"/>
    <property type="match status" value="1"/>
</dbReference>
<keyword evidence="4 5" id="KW-0802">TPR repeat</keyword>
<evidence type="ECO:0000256" key="1">
    <source>
        <dbReference type="ARBA" id="ARBA00004496"/>
    </source>
</evidence>
<dbReference type="SMART" id="SM00028">
    <property type="entry name" value="TPR"/>
    <property type="match status" value="3"/>
</dbReference>
<evidence type="ECO:0000256" key="5">
    <source>
        <dbReference type="PROSITE-ProRule" id="PRU00339"/>
    </source>
</evidence>
<feature type="repeat" description="TPR" evidence="5">
    <location>
        <begin position="326"/>
        <end position="359"/>
    </location>
</feature>
<sequence>MCNVTARTPTLVVARTFVVSTETFSGNCILSDIMVENDTDIVHAAKSEKKSLLQRYDIPVEHLSYEYISECTNAKKLERILTILRSGEEGYYPDLTKHAEQRLAAIKPTSIILRKSEPVLKRDMLEPNECKKIDQDINDWMSEMQIREKDLEEGKTNVIDPLPQPEVRQFKEKSIKKNSSTNSQNISKNKRIASCDYAAWDKYDVDTELNKIDIRDEQQLTEAKKFQQKQKEITEKKKLEKQTIISKSSLTGTELDVIAEQEREKGNEAFRAGDYEEALEHYNTSIKMNSNIVAYNNRAMTYIKLRRYLNALADCNIVLNVECTNIKALLRRAVVLENLGKSSQALMDYEAVLKLEPTNTVAISGVKKLRKPCTSRKIRMTIEEEQAESIKEQLKSIETLEKRNYISQINSKFNLSSSICYCDKAPGPSQNLRPRPHIKGDYCFENDYKQTGTTKNSITKKSESDHYKNTSEMSKSLSTTLDNRSSNTSKSSQEKNSSNSIAKQKSIFSVTKPKKTSSVIIEELPSEANNNNLVSIETKSNETIANENNSSSKIMNKSKTYNDGQTNVSNGKDFNRNYEQNCNFDENSNKESLRKVKVNDKCENKTNKQETYLPKDFSNIENGYEFMRIWRSLKNDTDLEVYARLLRSLDVNKLSTVLGNELDGNMFSTILRCLEQHFCTSKDTELVSNFLRSFSQVKRFSIVNMFMNTEDKQVIKNILDFLEEHGTSEISSLRQVYCI</sequence>
<dbReference type="Gene3D" id="1.25.40.10">
    <property type="entry name" value="Tetratricopeptide repeat domain"/>
    <property type="match status" value="1"/>
</dbReference>
<comment type="subcellular location">
    <subcellularLocation>
        <location evidence="1">Cytoplasm</location>
    </subcellularLocation>
</comment>
<evidence type="ECO:0000313" key="9">
    <source>
        <dbReference type="Proteomes" id="UP001642520"/>
    </source>
</evidence>
<evidence type="ECO:0000313" key="8">
    <source>
        <dbReference type="EMBL" id="CAL7937605.1"/>
    </source>
</evidence>
<evidence type="ECO:0000259" key="7">
    <source>
        <dbReference type="Pfam" id="PF13877"/>
    </source>
</evidence>
<reference evidence="8 9" key="1">
    <citation type="submission" date="2024-08" db="EMBL/GenBank/DDBJ databases">
        <authorList>
            <person name="Will J Nash"/>
            <person name="Angela Man"/>
            <person name="Seanna McTaggart"/>
            <person name="Kendall Baker"/>
            <person name="Tom Barker"/>
            <person name="Leah Catchpole"/>
            <person name="Alex Durrant"/>
            <person name="Karim Gharbi"/>
            <person name="Naomi Irish"/>
            <person name="Gemy Kaithakottil"/>
            <person name="Debby Ku"/>
            <person name="Aaliyah Providence"/>
            <person name="Felix Shaw"/>
            <person name="David Swarbreck"/>
            <person name="Chris Watkins"/>
            <person name="Ann M. McCartney"/>
            <person name="Giulio Formenti"/>
            <person name="Alice Mouton"/>
            <person name="Noel Vella"/>
            <person name="Bjorn M von Reumont"/>
            <person name="Adriana Vella"/>
            <person name="Wilfried Haerty"/>
        </authorList>
    </citation>
    <scope>NUCLEOTIDE SEQUENCE [LARGE SCALE GENOMIC DNA]</scope>
</reference>
<dbReference type="PROSITE" id="PS50005">
    <property type="entry name" value="TPR"/>
    <property type="match status" value="2"/>
</dbReference>
<feature type="compositionally biased region" description="Low complexity" evidence="6">
    <location>
        <begin position="483"/>
        <end position="500"/>
    </location>
</feature>
<feature type="region of interest" description="Disordered" evidence="6">
    <location>
        <begin position="542"/>
        <end position="574"/>
    </location>
</feature>
<dbReference type="InterPro" id="IPR051982">
    <property type="entry name" value="CiliaryAsmbly_MitoImport"/>
</dbReference>
<dbReference type="Pfam" id="PF13181">
    <property type="entry name" value="TPR_8"/>
    <property type="match status" value="1"/>
</dbReference>
<dbReference type="PANTHER" id="PTHR45984">
    <property type="entry name" value="RNA (RNA) POLYMERASE II ASSOCIATED PROTEIN HOMOLOG"/>
    <property type="match status" value="1"/>
</dbReference>
<feature type="repeat" description="TPR" evidence="5">
    <location>
        <begin position="259"/>
        <end position="292"/>
    </location>
</feature>
<name>A0ABP1NDH9_XYLVO</name>
<feature type="compositionally biased region" description="Polar residues" evidence="6">
    <location>
        <begin position="470"/>
        <end position="482"/>
    </location>
</feature>
<evidence type="ECO:0000256" key="6">
    <source>
        <dbReference type="SAM" id="MobiDB-lite"/>
    </source>
</evidence>
<comment type="caution">
    <text evidence="8">The sequence shown here is derived from an EMBL/GenBank/DDBJ whole genome shotgun (WGS) entry which is preliminary data.</text>
</comment>
<dbReference type="Proteomes" id="UP001642520">
    <property type="component" value="Unassembled WGS sequence"/>
</dbReference>
<evidence type="ECO:0000256" key="4">
    <source>
        <dbReference type="ARBA" id="ARBA00022803"/>
    </source>
</evidence>
<evidence type="ECO:0000256" key="2">
    <source>
        <dbReference type="ARBA" id="ARBA00022490"/>
    </source>
</evidence>
<evidence type="ECO:0000256" key="3">
    <source>
        <dbReference type="ARBA" id="ARBA00022737"/>
    </source>
</evidence>
<keyword evidence="9" id="KW-1185">Reference proteome</keyword>
<dbReference type="InterPro" id="IPR011990">
    <property type="entry name" value="TPR-like_helical_dom_sf"/>
</dbReference>
<accession>A0ABP1NDH9</accession>
<proteinExistence type="predicted"/>
<protein>
    <recommendedName>
        <fullName evidence="7">RNA-polymerase II-associated protein 3-like C-terminal domain-containing protein</fullName>
    </recommendedName>
</protein>
<feature type="compositionally biased region" description="Polar residues" evidence="6">
    <location>
        <begin position="561"/>
        <end position="574"/>
    </location>
</feature>
<dbReference type="Pfam" id="PF13877">
    <property type="entry name" value="RPAP3_C"/>
    <property type="match status" value="1"/>
</dbReference>